<proteinExistence type="predicted"/>
<evidence type="ECO:0000256" key="1">
    <source>
        <dbReference type="SAM" id="Phobius"/>
    </source>
</evidence>
<evidence type="ECO:0000313" key="2">
    <source>
        <dbReference type="EMBL" id="VFB03274.1"/>
    </source>
</evidence>
<dbReference type="KEGG" id="ctai:NCTC12078_01269"/>
<protein>
    <submittedName>
        <fullName evidence="2">Uncharacterized protein</fullName>
    </submittedName>
</protein>
<sequence>MVTFAIRMSSRFYQFLYSSLFALLTVLGMYDGQLQQYISQNTSFDIQYSSGLNQNEHPALYIGKEDRKFCLYTADHPHYINICADFSEIDSENDDNVETSPELLTLFKEDFRHPISNFVTKFHDKKVAVSLAHSEFLHPSQDDLYIQYRVIRL</sequence>
<organism evidence="2 3">
    <name type="scientific">Chryseobacterium taihuense</name>
    <dbReference type="NCBI Taxonomy" id="1141221"/>
    <lineage>
        <taxon>Bacteria</taxon>
        <taxon>Pseudomonadati</taxon>
        <taxon>Bacteroidota</taxon>
        <taxon>Flavobacteriia</taxon>
        <taxon>Flavobacteriales</taxon>
        <taxon>Weeksellaceae</taxon>
        <taxon>Chryseobacterium group</taxon>
        <taxon>Chryseobacterium</taxon>
    </lineage>
</organism>
<reference evidence="2 3" key="1">
    <citation type="submission" date="2019-02" db="EMBL/GenBank/DDBJ databases">
        <authorList>
            <consortium name="Pathogen Informatics"/>
        </authorList>
    </citation>
    <scope>NUCLEOTIDE SEQUENCE [LARGE SCALE GENOMIC DNA]</scope>
    <source>
        <strain evidence="2 3">3012STDY6944375</strain>
    </source>
</reference>
<evidence type="ECO:0000313" key="3">
    <source>
        <dbReference type="Proteomes" id="UP000290013"/>
    </source>
</evidence>
<dbReference type="Proteomes" id="UP000290013">
    <property type="component" value="Chromosome"/>
</dbReference>
<name>A0A4V6YTH7_9FLAO</name>
<dbReference type="EMBL" id="LR215974">
    <property type="protein sequence ID" value="VFB03274.1"/>
    <property type="molecule type" value="Genomic_DNA"/>
</dbReference>
<keyword evidence="1" id="KW-1133">Transmembrane helix</keyword>
<feature type="transmembrane region" description="Helical" evidence="1">
    <location>
        <begin position="12"/>
        <end position="30"/>
    </location>
</feature>
<keyword evidence="1" id="KW-0812">Transmembrane</keyword>
<keyword evidence="1" id="KW-0472">Membrane</keyword>
<dbReference type="AlphaFoldDB" id="A0A4V6YTH7"/>
<gene>
    <name evidence="2" type="ORF">NCTC12078_01269</name>
</gene>
<accession>A0A4V6YTH7</accession>